<evidence type="ECO:0000259" key="6">
    <source>
        <dbReference type="Pfam" id="PF07782"/>
    </source>
</evidence>
<name>A0ABD1JAT4_9TELE</name>
<protein>
    <recommendedName>
        <fullName evidence="6">Dendritic cell-specific transmembrane protein-like domain-containing protein</fullName>
    </recommendedName>
</protein>
<accession>A0ABD1JAT4</accession>
<dbReference type="InterPro" id="IPR012858">
    <property type="entry name" value="DC_STAMP-like"/>
</dbReference>
<organism evidence="7 8">
    <name type="scientific">Coilia grayii</name>
    <name type="common">Gray's grenadier anchovy</name>
    <dbReference type="NCBI Taxonomy" id="363190"/>
    <lineage>
        <taxon>Eukaryota</taxon>
        <taxon>Metazoa</taxon>
        <taxon>Chordata</taxon>
        <taxon>Craniata</taxon>
        <taxon>Vertebrata</taxon>
        <taxon>Euteleostomi</taxon>
        <taxon>Actinopterygii</taxon>
        <taxon>Neopterygii</taxon>
        <taxon>Teleostei</taxon>
        <taxon>Clupei</taxon>
        <taxon>Clupeiformes</taxon>
        <taxon>Clupeoidei</taxon>
        <taxon>Engraulidae</taxon>
        <taxon>Coilinae</taxon>
        <taxon>Coilia</taxon>
    </lineage>
</organism>
<sequence>MKITAAQLKQATRQAWCGVVQLFTSDTPDNWRDRFLLTAVCLALSVLLSCLLFLGLCYSLKYETVVSAGVAVAFGVGSSLALSLSQSVRCFAVLILISCGLKQIRNVLTAAGTSLVVLWNVQNTLQNLRDLARSLLCNLEAKKVLVDLAPLGNYVRMLRWVGSQLRQFTDFGIVTGKSEFKLRPSVDSVEFQQKLSEAKHVLNQTAVSALAAMHTASSVVEKLFPALGILLLVLLTARYVKRYRTDRSFQNVFITDALLRYDEQQRAQGKASIFPLTEKEQKRYVAIPTSRPSVKEGKAVLKFAMPVMTNLLIWLFFICVDGLVYWIITLLRTRLEELEPFQIPVIMHLKEDKAFVGIPISVDRDKHDYSFNVSLFEKKCLPEPKLMVHSLVPLLVILCLLLCLSLLSAKLTQLRLLVSERFFAKHAEERAQHLHEKILRKRSKWKIAMLKEEWAKLVKQAQFWCPLLFGERQDDFEVLT</sequence>
<keyword evidence="8" id="KW-1185">Reference proteome</keyword>
<dbReference type="InterPro" id="IPR051856">
    <property type="entry name" value="CSR-E3_Ligase_Protein"/>
</dbReference>
<dbReference type="PANTHER" id="PTHR21041">
    <property type="entry name" value="DENDRITIC CELL-SPECIFIC TRANSMEMBRANE PROTEIN"/>
    <property type="match status" value="1"/>
</dbReference>
<feature type="transmembrane region" description="Helical" evidence="5">
    <location>
        <begin position="311"/>
        <end position="328"/>
    </location>
</feature>
<dbReference type="PANTHER" id="PTHR21041:SF2">
    <property type="entry name" value="DENDRITIC CELL-SPECIFIC TRANSMEMBRANE PROTEIN"/>
    <property type="match status" value="1"/>
</dbReference>
<evidence type="ECO:0000256" key="4">
    <source>
        <dbReference type="ARBA" id="ARBA00023136"/>
    </source>
</evidence>
<gene>
    <name evidence="7" type="ORF">ACEWY4_019816</name>
</gene>
<evidence type="ECO:0000256" key="1">
    <source>
        <dbReference type="ARBA" id="ARBA00004141"/>
    </source>
</evidence>
<evidence type="ECO:0000256" key="2">
    <source>
        <dbReference type="ARBA" id="ARBA00022692"/>
    </source>
</evidence>
<keyword evidence="4 5" id="KW-0472">Membrane</keyword>
<feature type="transmembrane region" description="Helical" evidence="5">
    <location>
        <begin position="35"/>
        <end position="58"/>
    </location>
</feature>
<dbReference type="AlphaFoldDB" id="A0ABD1JAT4"/>
<comment type="caution">
    <text evidence="7">The sequence shown here is derived from an EMBL/GenBank/DDBJ whole genome shotgun (WGS) entry which is preliminary data.</text>
</comment>
<dbReference type="GO" id="GO:0016020">
    <property type="term" value="C:membrane"/>
    <property type="evidence" value="ECO:0007669"/>
    <property type="project" value="UniProtKB-SubCell"/>
</dbReference>
<evidence type="ECO:0000313" key="7">
    <source>
        <dbReference type="EMBL" id="KAL2084298.1"/>
    </source>
</evidence>
<feature type="transmembrane region" description="Helical" evidence="5">
    <location>
        <begin position="386"/>
        <end position="407"/>
    </location>
</feature>
<feature type="domain" description="Dendritic cell-specific transmembrane protein-like" evidence="6">
    <location>
        <begin position="249"/>
        <end position="435"/>
    </location>
</feature>
<evidence type="ECO:0000256" key="5">
    <source>
        <dbReference type="SAM" id="Phobius"/>
    </source>
</evidence>
<keyword evidence="2 5" id="KW-0812">Transmembrane</keyword>
<dbReference type="Proteomes" id="UP001591681">
    <property type="component" value="Unassembled WGS sequence"/>
</dbReference>
<evidence type="ECO:0000313" key="8">
    <source>
        <dbReference type="Proteomes" id="UP001591681"/>
    </source>
</evidence>
<comment type="subcellular location">
    <subcellularLocation>
        <location evidence="1">Membrane</location>
        <topology evidence="1">Multi-pass membrane protein</topology>
    </subcellularLocation>
</comment>
<dbReference type="EMBL" id="JBHFQA010000017">
    <property type="protein sequence ID" value="KAL2084298.1"/>
    <property type="molecule type" value="Genomic_DNA"/>
</dbReference>
<dbReference type="Pfam" id="PF07782">
    <property type="entry name" value="DC_STAMP"/>
    <property type="match status" value="1"/>
</dbReference>
<feature type="transmembrane region" description="Helical" evidence="5">
    <location>
        <begin position="65"/>
        <end position="84"/>
    </location>
</feature>
<keyword evidence="3 5" id="KW-1133">Transmembrane helix</keyword>
<evidence type="ECO:0000256" key="3">
    <source>
        <dbReference type="ARBA" id="ARBA00022989"/>
    </source>
</evidence>
<proteinExistence type="predicted"/>
<feature type="transmembrane region" description="Helical" evidence="5">
    <location>
        <begin position="223"/>
        <end position="240"/>
    </location>
</feature>
<reference evidence="7 8" key="1">
    <citation type="submission" date="2024-09" db="EMBL/GenBank/DDBJ databases">
        <title>A chromosome-level genome assembly of Gray's grenadier anchovy, Coilia grayii.</title>
        <authorList>
            <person name="Fu Z."/>
        </authorList>
    </citation>
    <scope>NUCLEOTIDE SEQUENCE [LARGE SCALE GENOMIC DNA]</scope>
    <source>
        <strain evidence="7">G4</strain>
        <tissue evidence="7">Muscle</tissue>
    </source>
</reference>